<evidence type="ECO:0000313" key="1">
    <source>
        <dbReference type="EMBL" id="CAB3671278.1"/>
    </source>
</evidence>
<gene>
    <name evidence="1" type="ORF">LMG1873_01130</name>
</gene>
<proteinExistence type="predicted"/>
<protein>
    <submittedName>
        <fullName evidence="1">Uncharacterized protein</fullName>
    </submittedName>
</protein>
<dbReference type="EMBL" id="CADIJS010000001">
    <property type="protein sequence ID" value="CAB3671278.1"/>
    <property type="molecule type" value="Genomic_DNA"/>
</dbReference>
<comment type="caution">
    <text evidence="1">The sequence shown here is derived from an EMBL/GenBank/DDBJ whole genome shotgun (WGS) entry which is preliminary data.</text>
</comment>
<name>A0ABN7EXC9_9BURK</name>
<dbReference type="Proteomes" id="UP000494116">
    <property type="component" value="Unassembled WGS sequence"/>
</dbReference>
<evidence type="ECO:0000313" key="2">
    <source>
        <dbReference type="Proteomes" id="UP000494116"/>
    </source>
</evidence>
<dbReference type="RefSeq" id="WP_006216152.1">
    <property type="nucleotide sequence ID" value="NZ_CADIJS010000001.1"/>
</dbReference>
<keyword evidence="2" id="KW-1185">Reference proteome</keyword>
<sequence length="53" mass="6034">MSGFLGIVVLALMARAFMKGYASSGRADNAGETYADRFDKEWEEEWDRELREG</sequence>
<reference evidence="1 2" key="1">
    <citation type="submission" date="2020-04" db="EMBL/GenBank/DDBJ databases">
        <authorList>
            <person name="De Canck E."/>
        </authorList>
    </citation>
    <scope>NUCLEOTIDE SEQUENCE [LARGE SCALE GENOMIC DNA]</scope>
    <source>
        <strain evidence="1 2">LMG 1873</strain>
    </source>
</reference>
<accession>A0ABN7EXC9</accession>
<organism evidence="1 2">
    <name type="scientific">Achromobacter piechaudii</name>
    <dbReference type="NCBI Taxonomy" id="72556"/>
    <lineage>
        <taxon>Bacteria</taxon>
        <taxon>Pseudomonadati</taxon>
        <taxon>Pseudomonadota</taxon>
        <taxon>Betaproteobacteria</taxon>
        <taxon>Burkholderiales</taxon>
        <taxon>Alcaligenaceae</taxon>
        <taxon>Achromobacter</taxon>
    </lineage>
</organism>